<dbReference type="RefSeq" id="WP_200759972.1">
    <property type="nucleotide sequence ID" value="NZ_AP023366.1"/>
</dbReference>
<dbReference type="GO" id="GO:0005524">
    <property type="term" value="F:ATP binding"/>
    <property type="evidence" value="ECO:0007669"/>
    <property type="project" value="UniProtKB-KW"/>
</dbReference>
<dbReference type="GO" id="GO:0005737">
    <property type="term" value="C:cytoplasm"/>
    <property type="evidence" value="ECO:0007669"/>
    <property type="project" value="UniProtKB-SubCell"/>
</dbReference>
<dbReference type="GO" id="GO:0019674">
    <property type="term" value="P:NAD+ metabolic process"/>
    <property type="evidence" value="ECO:0007669"/>
    <property type="project" value="InterPro"/>
</dbReference>
<feature type="binding site" evidence="8">
    <location>
        <position position="153"/>
    </location>
    <ligand>
        <name>NAD(+)</name>
        <dbReference type="ChEBI" id="CHEBI:57540"/>
    </ligand>
</feature>
<dbReference type="KEGG" id="eff:skT53_08910"/>
<dbReference type="GO" id="GO:0046872">
    <property type="term" value="F:metal ion binding"/>
    <property type="evidence" value="ECO:0007669"/>
    <property type="project" value="UniProtKB-UniRule"/>
</dbReference>
<comment type="function">
    <text evidence="8">Involved in the regulation of the intracellular balance of NAD and NADP, and is a key enzyme in the biosynthesis of NADP. Catalyzes specifically the phosphorylation on 2'-hydroxyl of the adenosine moiety of NAD to yield NADP.</text>
</comment>
<dbReference type="SUPFAM" id="SSF111331">
    <property type="entry name" value="NAD kinase/diacylglycerol kinase-like"/>
    <property type="match status" value="1"/>
</dbReference>
<dbReference type="GO" id="GO:0006741">
    <property type="term" value="P:NADP+ biosynthetic process"/>
    <property type="evidence" value="ECO:0007669"/>
    <property type="project" value="UniProtKB-UniRule"/>
</dbReference>
<comment type="similarity">
    <text evidence="8">Belongs to the NAD kinase family.</text>
</comment>
<dbReference type="Gene3D" id="3.40.50.10330">
    <property type="entry name" value="Probable inorganic polyphosphate/atp-NAD kinase, domain 1"/>
    <property type="match status" value="1"/>
</dbReference>
<organism evidence="9 10">
    <name type="scientific">Effusibacillus dendaii</name>
    <dbReference type="NCBI Taxonomy" id="2743772"/>
    <lineage>
        <taxon>Bacteria</taxon>
        <taxon>Bacillati</taxon>
        <taxon>Bacillota</taxon>
        <taxon>Bacilli</taxon>
        <taxon>Bacillales</taxon>
        <taxon>Alicyclobacillaceae</taxon>
        <taxon>Effusibacillus</taxon>
    </lineage>
</organism>
<gene>
    <name evidence="8 9" type="primary">nadK</name>
    <name evidence="9" type="ORF">skT53_08910</name>
</gene>
<dbReference type="PANTHER" id="PTHR20275">
    <property type="entry name" value="NAD KINASE"/>
    <property type="match status" value="1"/>
</dbReference>
<keyword evidence="10" id="KW-1185">Reference proteome</keyword>
<evidence type="ECO:0000256" key="1">
    <source>
        <dbReference type="ARBA" id="ARBA00022679"/>
    </source>
</evidence>
<evidence type="ECO:0000313" key="10">
    <source>
        <dbReference type="Proteomes" id="UP000593802"/>
    </source>
</evidence>
<dbReference type="InterPro" id="IPR002504">
    <property type="entry name" value="NADK"/>
</dbReference>
<evidence type="ECO:0000256" key="5">
    <source>
        <dbReference type="ARBA" id="ARBA00022857"/>
    </source>
</evidence>
<evidence type="ECO:0000256" key="6">
    <source>
        <dbReference type="ARBA" id="ARBA00023027"/>
    </source>
</evidence>
<dbReference type="Pfam" id="PF01513">
    <property type="entry name" value="NAD_kinase"/>
    <property type="match status" value="1"/>
</dbReference>
<evidence type="ECO:0000256" key="2">
    <source>
        <dbReference type="ARBA" id="ARBA00022741"/>
    </source>
</evidence>
<dbReference type="Gene3D" id="2.60.200.30">
    <property type="entry name" value="Probable inorganic polyphosphate/atp-NAD kinase, domain 2"/>
    <property type="match status" value="1"/>
</dbReference>
<comment type="caution">
    <text evidence="8">Lacks conserved residue(s) required for the propagation of feature annotation.</text>
</comment>
<feature type="binding site" evidence="8">
    <location>
        <begin position="68"/>
        <end position="69"/>
    </location>
    <ligand>
        <name>NAD(+)</name>
        <dbReference type="ChEBI" id="CHEBI:57540"/>
    </ligand>
</feature>
<dbReference type="EC" id="2.7.1.23" evidence="8"/>
<feature type="binding site" evidence="8">
    <location>
        <begin position="142"/>
        <end position="143"/>
    </location>
    <ligand>
        <name>NAD(+)</name>
        <dbReference type="ChEBI" id="CHEBI:57540"/>
    </ligand>
</feature>
<dbReference type="InterPro" id="IPR017437">
    <property type="entry name" value="ATP-NAD_kinase_PpnK-typ_C"/>
</dbReference>
<dbReference type="InterPro" id="IPR017438">
    <property type="entry name" value="ATP-NAD_kinase_N"/>
</dbReference>
<proteinExistence type="inferred from homology"/>
<evidence type="ECO:0000256" key="3">
    <source>
        <dbReference type="ARBA" id="ARBA00022777"/>
    </source>
</evidence>
<dbReference type="FunFam" id="2.60.200.30:FF:000009">
    <property type="entry name" value="Poly(P)/ATP NAD kinase"/>
    <property type="match status" value="1"/>
</dbReference>
<dbReference type="InterPro" id="IPR016064">
    <property type="entry name" value="NAD/diacylglycerol_kinase_sf"/>
</dbReference>
<feature type="binding site" evidence="8">
    <location>
        <position position="172"/>
    </location>
    <ligand>
        <name>NAD(+)</name>
        <dbReference type="ChEBI" id="CHEBI:57540"/>
    </ligand>
</feature>
<dbReference type="HAMAP" id="MF_00361">
    <property type="entry name" value="NAD_kinase"/>
    <property type="match status" value="1"/>
</dbReference>
<keyword evidence="5 8" id="KW-0521">NADP</keyword>
<keyword evidence="1 8" id="KW-0808">Transferase</keyword>
<feature type="active site" description="Proton acceptor" evidence="8">
    <location>
        <position position="68"/>
    </location>
</feature>
<keyword evidence="2 8" id="KW-0547">Nucleotide-binding</keyword>
<dbReference type="EMBL" id="AP023366">
    <property type="protein sequence ID" value="BCJ85906.1"/>
    <property type="molecule type" value="Genomic_DNA"/>
</dbReference>
<feature type="binding site" evidence="8">
    <location>
        <position position="242"/>
    </location>
    <ligand>
        <name>NAD(+)</name>
        <dbReference type="ChEBI" id="CHEBI:57540"/>
    </ligand>
</feature>
<keyword evidence="6 8" id="KW-0520">NAD</keyword>
<dbReference type="Pfam" id="PF20143">
    <property type="entry name" value="NAD_kinase_C"/>
    <property type="match status" value="1"/>
</dbReference>
<evidence type="ECO:0000256" key="4">
    <source>
        <dbReference type="ARBA" id="ARBA00022840"/>
    </source>
</evidence>
<comment type="subcellular location">
    <subcellularLocation>
        <location evidence="8">Cytoplasm</location>
    </subcellularLocation>
</comment>
<comment type="cofactor">
    <cofactor evidence="8">
        <name>a divalent metal cation</name>
        <dbReference type="ChEBI" id="CHEBI:60240"/>
    </cofactor>
</comment>
<dbReference type="Proteomes" id="UP000593802">
    <property type="component" value="Chromosome"/>
</dbReference>
<comment type="catalytic activity">
    <reaction evidence="7 8">
        <text>NAD(+) + ATP = ADP + NADP(+) + H(+)</text>
        <dbReference type="Rhea" id="RHEA:18629"/>
        <dbReference type="ChEBI" id="CHEBI:15378"/>
        <dbReference type="ChEBI" id="CHEBI:30616"/>
        <dbReference type="ChEBI" id="CHEBI:57540"/>
        <dbReference type="ChEBI" id="CHEBI:58349"/>
        <dbReference type="ChEBI" id="CHEBI:456216"/>
        <dbReference type="EC" id="2.7.1.23"/>
    </reaction>
</comment>
<keyword evidence="4 8" id="KW-0067">ATP-binding</keyword>
<keyword evidence="3 8" id="KW-0418">Kinase</keyword>
<evidence type="ECO:0000256" key="7">
    <source>
        <dbReference type="ARBA" id="ARBA00047925"/>
    </source>
</evidence>
<evidence type="ECO:0000313" key="9">
    <source>
        <dbReference type="EMBL" id="BCJ85906.1"/>
    </source>
</evidence>
<feature type="binding site" evidence="8">
    <location>
        <begin position="183"/>
        <end position="188"/>
    </location>
    <ligand>
        <name>NAD(+)</name>
        <dbReference type="ChEBI" id="CHEBI:57540"/>
    </ligand>
</feature>
<accession>A0A7I8DAQ7</accession>
<reference evidence="9 10" key="1">
    <citation type="submission" date="2020-08" db="EMBL/GenBank/DDBJ databases">
        <title>Complete Genome Sequence of Effusibacillus dendaii Strain skT53, Isolated from Farmland soil.</title>
        <authorList>
            <person name="Konishi T."/>
            <person name="Kawasaki H."/>
        </authorList>
    </citation>
    <scope>NUCLEOTIDE SEQUENCE [LARGE SCALE GENOMIC DNA]</scope>
    <source>
        <strain evidence="10">skT53</strain>
    </source>
</reference>
<evidence type="ECO:0000256" key="8">
    <source>
        <dbReference type="HAMAP-Rule" id="MF_00361"/>
    </source>
</evidence>
<protein>
    <recommendedName>
        <fullName evidence="8">NAD kinase</fullName>
        <ecNumber evidence="8">2.7.1.23</ecNumber>
    </recommendedName>
    <alternativeName>
        <fullName evidence="8">ATP-dependent NAD kinase</fullName>
    </alternativeName>
</protein>
<keyword evidence="8" id="KW-0963">Cytoplasm</keyword>
<dbReference type="PANTHER" id="PTHR20275:SF0">
    <property type="entry name" value="NAD KINASE"/>
    <property type="match status" value="1"/>
</dbReference>
<dbReference type="AlphaFoldDB" id="A0A7I8DAQ7"/>
<name>A0A7I8DAQ7_9BACL</name>
<dbReference type="GO" id="GO:0003951">
    <property type="term" value="F:NAD+ kinase activity"/>
    <property type="evidence" value="ECO:0007669"/>
    <property type="project" value="UniProtKB-UniRule"/>
</dbReference>
<dbReference type="GO" id="GO:0051287">
    <property type="term" value="F:NAD binding"/>
    <property type="evidence" value="ECO:0007669"/>
    <property type="project" value="UniProtKB-ARBA"/>
</dbReference>
<sequence>MKKIGIAVNQTKHSAIDVTRKLVQFLEAKSVTVFVDRAAAEKIDRPDIALDILEFQDKVDLVFVLGGDGTLLGVARQLANTSLPILGINLGHLGFLSEAEPEDLPAAVERVLRGDYHLEKRMMLEASIIRNGQILHKDIALNDVGIAKGSFGRMITLSVYVDDMYVDKYSGDGLIISTPTGSTAYSLSCGGPIVSPHTNVILVTPICPHTLNSRPFIIQKDQEIKVEVSAPHNDMGVTIDGQVGYKVEANDLIVVRKSLHSTTLVKWKERGFFDVLRQKLHGSD</sequence>